<name>A0A3D8HFC8_9BACT</name>
<evidence type="ECO:0000313" key="3">
    <source>
        <dbReference type="Proteomes" id="UP000256321"/>
    </source>
</evidence>
<dbReference type="AlphaFoldDB" id="A0A3D8HFC8"/>
<dbReference type="Proteomes" id="UP000256321">
    <property type="component" value="Unassembled WGS sequence"/>
</dbReference>
<evidence type="ECO:0000313" key="1">
    <source>
        <dbReference type="EMBL" id="MBC8602040.1"/>
    </source>
</evidence>
<reference evidence="1 4" key="2">
    <citation type="submission" date="2020-08" db="EMBL/GenBank/DDBJ databases">
        <title>Genome public.</title>
        <authorList>
            <person name="Liu C."/>
            <person name="Sun Q."/>
        </authorList>
    </citation>
    <scope>NUCLEOTIDE SEQUENCE [LARGE SCALE GENOMIC DNA]</scope>
    <source>
        <strain evidence="1 4">426_9</strain>
    </source>
</reference>
<comment type="caution">
    <text evidence="2">The sequence shown here is derived from an EMBL/GenBank/DDBJ whole genome shotgun (WGS) entry which is preliminary data.</text>
</comment>
<protein>
    <submittedName>
        <fullName evidence="2">Uncharacterized protein</fullName>
    </submittedName>
</protein>
<dbReference type="EMBL" id="QREV01000020">
    <property type="protein sequence ID" value="RDU49257.1"/>
    <property type="molecule type" value="Genomic_DNA"/>
</dbReference>
<evidence type="ECO:0000313" key="4">
    <source>
        <dbReference type="Proteomes" id="UP000629596"/>
    </source>
</evidence>
<evidence type="ECO:0000313" key="2">
    <source>
        <dbReference type="EMBL" id="RDU49257.1"/>
    </source>
</evidence>
<proteinExistence type="predicted"/>
<organism evidence="2 3">
    <name type="scientific">Parabacteroides acidifaciens</name>
    <dbReference type="NCBI Taxonomy" id="2290935"/>
    <lineage>
        <taxon>Bacteria</taxon>
        <taxon>Pseudomonadati</taxon>
        <taxon>Bacteroidota</taxon>
        <taxon>Bacteroidia</taxon>
        <taxon>Bacteroidales</taxon>
        <taxon>Tannerellaceae</taxon>
        <taxon>Parabacteroides</taxon>
    </lineage>
</organism>
<dbReference type="Proteomes" id="UP000629596">
    <property type="component" value="Unassembled WGS sequence"/>
</dbReference>
<sequence>MRRVASHYIYWKQFYRMHYVELDDKGVLTGVFPLEEEIAGTEFYDGILFPVVESGEKFHAHETKIPCPWNNNFMGMEPGFDVCRELGLPQAAGIGEPACLLLLNGISLPAAKLGTDDGCRNGYIKRL</sequence>
<accession>A0A3D8HFC8</accession>
<dbReference type="EMBL" id="JACRTI010000020">
    <property type="protein sequence ID" value="MBC8602040.1"/>
    <property type="molecule type" value="Genomic_DNA"/>
</dbReference>
<dbReference type="RefSeq" id="WP_115499546.1">
    <property type="nucleotide sequence ID" value="NZ_JACRTI010000020.1"/>
</dbReference>
<gene>
    <name evidence="2" type="ORF">DWU89_10215</name>
    <name evidence="1" type="ORF">H8784_09955</name>
</gene>
<keyword evidence="4" id="KW-1185">Reference proteome</keyword>
<reference evidence="2 3" key="1">
    <citation type="submission" date="2018-07" db="EMBL/GenBank/DDBJ databases">
        <title>Parabacteroides acidifaciens nov. sp., isolated from human feces.</title>
        <authorList>
            <person name="Wang Y.J."/>
        </authorList>
    </citation>
    <scope>NUCLEOTIDE SEQUENCE [LARGE SCALE GENOMIC DNA]</scope>
    <source>
        <strain evidence="2 3">426-9</strain>
    </source>
</reference>